<organism evidence="8 9">
    <name type="scientific">Lapidilactobacillus dextrinicus DSM 20335</name>
    <dbReference type="NCBI Taxonomy" id="1423738"/>
    <lineage>
        <taxon>Bacteria</taxon>
        <taxon>Bacillati</taxon>
        <taxon>Bacillota</taxon>
        <taxon>Bacilli</taxon>
        <taxon>Lactobacillales</taxon>
        <taxon>Lactobacillaceae</taxon>
        <taxon>Lapidilactobacillus</taxon>
    </lineage>
</organism>
<dbReference type="GO" id="GO:0008803">
    <property type="term" value="F:bis(5'-nucleosyl)-tetraphosphatase (symmetrical) activity"/>
    <property type="evidence" value="ECO:0007669"/>
    <property type="project" value="UniProtKB-EC"/>
</dbReference>
<dbReference type="PROSITE" id="PS51831">
    <property type="entry name" value="HD"/>
    <property type="match status" value="1"/>
</dbReference>
<feature type="domain" description="HD" evidence="7">
    <location>
        <begin position="33"/>
        <end position="147"/>
    </location>
</feature>
<dbReference type="RefSeq" id="WP_225733058.1">
    <property type="nucleotide sequence ID" value="NZ_AYYK01000025.1"/>
</dbReference>
<accession>A0A0R2BGW4</accession>
<keyword evidence="2" id="KW-0479">Metal-binding</keyword>
<evidence type="ECO:0000313" key="8">
    <source>
        <dbReference type="EMBL" id="KRM78192.1"/>
    </source>
</evidence>
<dbReference type="InterPro" id="IPR003607">
    <property type="entry name" value="HD/PDEase_dom"/>
</dbReference>
<dbReference type="Gene3D" id="1.10.3210.10">
    <property type="entry name" value="Hypothetical protein af1432"/>
    <property type="match status" value="1"/>
</dbReference>
<dbReference type="InterPro" id="IPR005249">
    <property type="entry name" value="YqeK"/>
</dbReference>
<dbReference type="SUPFAM" id="SSF109604">
    <property type="entry name" value="HD-domain/PDEase-like"/>
    <property type="match status" value="1"/>
</dbReference>
<sequence length="203" mass="22934">MSIEYDPLEFKKIVPYTRDELVAALHEHLSDYRAEHCLRVEQQAMQIAAKVDADVTKAGLAGLLHDYAKERSNAEFIAMIQKKQLDPDLLNYGNAIWHGVVGRYFIEAELDIHDEAILQAVARHTVGDPAMTTLDKIIFVADFVEPGRNFPGIDEARQALAVSLDAAVAYELQHTILYLVEKQAKIFPRTFETYNVLGIHKED</sequence>
<evidence type="ECO:0000256" key="2">
    <source>
        <dbReference type="ARBA" id="ARBA00022723"/>
    </source>
</evidence>
<evidence type="ECO:0000256" key="4">
    <source>
        <dbReference type="ARBA" id="ARBA00022801"/>
    </source>
</evidence>
<keyword evidence="4" id="KW-0378">Hydrolase</keyword>
<evidence type="ECO:0000256" key="5">
    <source>
        <dbReference type="ARBA" id="ARBA00023004"/>
    </source>
</evidence>
<keyword evidence="5" id="KW-0408">Iron</keyword>
<dbReference type="NCBIfam" id="TIGR00488">
    <property type="entry name" value="bis(5'-nucleosyl)-tetraphosphatase (symmetrical) YqeK"/>
    <property type="match status" value="1"/>
</dbReference>
<dbReference type="STRING" id="1423738.FC84_GL001214"/>
<dbReference type="CDD" id="cd00077">
    <property type="entry name" value="HDc"/>
    <property type="match status" value="1"/>
</dbReference>
<dbReference type="InterPro" id="IPR006674">
    <property type="entry name" value="HD_domain"/>
</dbReference>
<dbReference type="SMART" id="SM00471">
    <property type="entry name" value="HDc"/>
    <property type="match status" value="1"/>
</dbReference>
<dbReference type="PATRIC" id="fig|1423738.3.peg.1230"/>
<protein>
    <recommendedName>
        <fullName evidence="1">bis(5'-nucleosyl)-tetraphosphatase (symmetrical)</fullName>
        <ecNumber evidence="1">3.6.1.41</ecNumber>
    </recommendedName>
</protein>
<dbReference type="EMBL" id="AYYK01000025">
    <property type="protein sequence ID" value="KRM78192.1"/>
    <property type="molecule type" value="Genomic_DNA"/>
</dbReference>
<name>A0A0R2BGW4_9LACO</name>
<evidence type="ECO:0000256" key="1">
    <source>
        <dbReference type="ARBA" id="ARBA00012506"/>
    </source>
</evidence>
<keyword evidence="9" id="KW-1185">Reference proteome</keyword>
<evidence type="ECO:0000256" key="6">
    <source>
        <dbReference type="ARBA" id="ARBA00049417"/>
    </source>
</evidence>
<dbReference type="GO" id="GO:0000166">
    <property type="term" value="F:nucleotide binding"/>
    <property type="evidence" value="ECO:0007669"/>
    <property type="project" value="UniProtKB-KW"/>
</dbReference>
<evidence type="ECO:0000259" key="7">
    <source>
        <dbReference type="PROSITE" id="PS51831"/>
    </source>
</evidence>
<keyword evidence="3" id="KW-0547">Nucleotide-binding</keyword>
<dbReference type="EC" id="3.6.1.41" evidence="1"/>
<dbReference type="AlphaFoldDB" id="A0A0R2BGW4"/>
<dbReference type="PANTHER" id="PTHR35795:SF1">
    <property type="entry name" value="BIS(5'-NUCLEOSYL)-TETRAPHOSPHATASE, SYMMETRICAL"/>
    <property type="match status" value="1"/>
</dbReference>
<dbReference type="Proteomes" id="UP000051813">
    <property type="component" value="Unassembled WGS sequence"/>
</dbReference>
<reference evidence="8 9" key="1">
    <citation type="journal article" date="2015" name="Genome Announc.">
        <title>Expanding the biotechnology potential of lactobacilli through comparative genomics of 213 strains and associated genera.</title>
        <authorList>
            <person name="Sun Z."/>
            <person name="Harris H.M."/>
            <person name="McCann A."/>
            <person name="Guo C."/>
            <person name="Argimon S."/>
            <person name="Zhang W."/>
            <person name="Yang X."/>
            <person name="Jeffery I.B."/>
            <person name="Cooney J.C."/>
            <person name="Kagawa T.F."/>
            <person name="Liu W."/>
            <person name="Song Y."/>
            <person name="Salvetti E."/>
            <person name="Wrobel A."/>
            <person name="Rasinkangas P."/>
            <person name="Parkhill J."/>
            <person name="Rea M.C."/>
            <person name="O'Sullivan O."/>
            <person name="Ritari J."/>
            <person name="Douillard F.P."/>
            <person name="Paul Ross R."/>
            <person name="Yang R."/>
            <person name="Briner A.E."/>
            <person name="Felis G.E."/>
            <person name="de Vos W.M."/>
            <person name="Barrangou R."/>
            <person name="Klaenhammer T.R."/>
            <person name="Caufield P.W."/>
            <person name="Cui Y."/>
            <person name="Zhang H."/>
            <person name="O'Toole P.W."/>
        </authorList>
    </citation>
    <scope>NUCLEOTIDE SEQUENCE [LARGE SCALE GENOMIC DNA]</scope>
    <source>
        <strain evidence="8 9">DSM 20335</strain>
    </source>
</reference>
<gene>
    <name evidence="8" type="ORF">FC84_GL001214</name>
</gene>
<comment type="caution">
    <text evidence="8">The sequence shown here is derived from an EMBL/GenBank/DDBJ whole genome shotgun (WGS) entry which is preliminary data.</text>
</comment>
<dbReference type="InterPro" id="IPR051094">
    <property type="entry name" value="Diverse_Catalytic_Enzymes"/>
</dbReference>
<proteinExistence type="predicted"/>
<evidence type="ECO:0000256" key="3">
    <source>
        <dbReference type="ARBA" id="ARBA00022741"/>
    </source>
</evidence>
<dbReference type="Pfam" id="PF01966">
    <property type="entry name" value="HD"/>
    <property type="match status" value="1"/>
</dbReference>
<evidence type="ECO:0000313" key="9">
    <source>
        <dbReference type="Proteomes" id="UP000051813"/>
    </source>
</evidence>
<comment type="catalytic activity">
    <reaction evidence="6">
        <text>P(1),P(4)-bis(5'-adenosyl) tetraphosphate + H2O = 2 ADP + 2 H(+)</text>
        <dbReference type="Rhea" id="RHEA:24252"/>
        <dbReference type="ChEBI" id="CHEBI:15377"/>
        <dbReference type="ChEBI" id="CHEBI:15378"/>
        <dbReference type="ChEBI" id="CHEBI:58141"/>
        <dbReference type="ChEBI" id="CHEBI:456216"/>
        <dbReference type="EC" id="3.6.1.41"/>
    </reaction>
</comment>
<dbReference type="GO" id="GO:0046872">
    <property type="term" value="F:metal ion binding"/>
    <property type="evidence" value="ECO:0007669"/>
    <property type="project" value="UniProtKB-KW"/>
</dbReference>
<dbReference type="PANTHER" id="PTHR35795">
    <property type="entry name" value="SLR1885 PROTEIN"/>
    <property type="match status" value="1"/>
</dbReference>